<dbReference type="InterPro" id="IPR050834">
    <property type="entry name" value="Glycosyltransf_2"/>
</dbReference>
<dbReference type="EMBL" id="CP113797">
    <property type="protein sequence ID" value="WAL59165.1"/>
    <property type="molecule type" value="Genomic_DNA"/>
</dbReference>
<dbReference type="Gene3D" id="3.90.550.10">
    <property type="entry name" value="Spore Coat Polysaccharide Biosynthesis Protein SpsA, Chain A"/>
    <property type="match status" value="1"/>
</dbReference>
<dbReference type="Proteomes" id="UP001163152">
    <property type="component" value="Chromosome"/>
</dbReference>
<dbReference type="Pfam" id="PF00535">
    <property type="entry name" value="Glycos_transf_2"/>
    <property type="match status" value="1"/>
</dbReference>
<accession>A0A9E9CAN4</accession>
<proteinExistence type="predicted"/>
<keyword evidence="2" id="KW-0808">Transferase</keyword>
<evidence type="ECO:0000313" key="2">
    <source>
        <dbReference type="EMBL" id="WAL59165.1"/>
    </source>
</evidence>
<keyword evidence="3" id="KW-1185">Reference proteome</keyword>
<dbReference type="InterPro" id="IPR029044">
    <property type="entry name" value="Nucleotide-diphossugar_trans"/>
</dbReference>
<reference evidence="2" key="1">
    <citation type="submission" date="2022-12" db="EMBL/GenBank/DDBJ databases">
        <title>Polyphasic identification of a Novel Hot-Spring Cyanobacterium Ocullathermofonsia sinensis gen nov. sp. nov. and Genomic Insights on its Adaptations to the Thermal Habitat.</title>
        <authorList>
            <person name="Daroch M."/>
            <person name="Tang J."/>
            <person name="Jiang Y."/>
        </authorList>
    </citation>
    <scope>NUCLEOTIDE SEQUENCE</scope>
    <source>
        <strain evidence="2">PKUAC-SCTA174</strain>
    </source>
</reference>
<evidence type="ECO:0000259" key="1">
    <source>
        <dbReference type="Pfam" id="PF00535"/>
    </source>
</evidence>
<feature type="domain" description="Glycosyltransferase 2-like" evidence="1">
    <location>
        <begin position="8"/>
        <end position="158"/>
    </location>
</feature>
<dbReference type="InterPro" id="IPR001173">
    <property type="entry name" value="Glyco_trans_2-like"/>
</dbReference>
<dbReference type="GO" id="GO:0016757">
    <property type="term" value="F:glycosyltransferase activity"/>
    <property type="evidence" value="ECO:0007669"/>
    <property type="project" value="UniProtKB-KW"/>
</dbReference>
<dbReference type="AlphaFoldDB" id="A0A9E9CAN4"/>
<dbReference type="EC" id="2.4.-.-" evidence="2"/>
<dbReference type="KEGG" id="tsin:OXH18_18585"/>
<dbReference type="SUPFAM" id="SSF53448">
    <property type="entry name" value="Nucleotide-diphospho-sugar transferases"/>
    <property type="match status" value="1"/>
</dbReference>
<sequence length="320" mass="37011">MSLVDVAVVIPTHNRRLMLEEALNSVLAQSFDGTIRIIVVDDCSQDDTADVIRQRYPQVNLIPLPHNVGAYAARNRAIELTNSRYVAFLDSDDLWEPDYLTIQIDALAGHDRSFCVSDVVIWRVDTKQKEVNQQQPNVQRYGSAFHHLLVGGSFICTPSSVVFPSTLFMEVGQFNESLRIAGDTDFYLRCFLAGYAPIYTKQSLVIWREHGNQLTHRKNDGLRMQERLIRAQEYYPLIAKQEAIVSLQQIQAEIYLTFAGKHCANHAFGQWLRLALQSARYFSWLYTLQQMIRQIKRLLMRDLIEKLIFRKTIFLEKIRV</sequence>
<dbReference type="PANTHER" id="PTHR43685:SF11">
    <property type="entry name" value="GLYCOSYLTRANSFERASE TAGX-RELATED"/>
    <property type="match status" value="1"/>
</dbReference>
<keyword evidence="2" id="KW-0328">Glycosyltransferase</keyword>
<name>A0A9E9CAN4_9CYAN</name>
<evidence type="ECO:0000313" key="3">
    <source>
        <dbReference type="Proteomes" id="UP001163152"/>
    </source>
</evidence>
<protein>
    <submittedName>
        <fullName evidence="2">Glycosyltransferase</fullName>
        <ecNumber evidence="2">2.4.-.-</ecNumber>
    </submittedName>
</protein>
<gene>
    <name evidence="2" type="ORF">OXH18_18585</name>
</gene>
<dbReference type="PANTHER" id="PTHR43685">
    <property type="entry name" value="GLYCOSYLTRANSFERASE"/>
    <property type="match status" value="1"/>
</dbReference>
<dbReference type="RefSeq" id="WP_268608800.1">
    <property type="nucleotide sequence ID" value="NZ_CP113797.1"/>
</dbReference>
<organism evidence="2 3">
    <name type="scientific">Thermocoleostomius sinensis A174</name>
    <dbReference type="NCBI Taxonomy" id="2016057"/>
    <lineage>
        <taxon>Bacteria</taxon>
        <taxon>Bacillati</taxon>
        <taxon>Cyanobacteriota</taxon>
        <taxon>Cyanophyceae</taxon>
        <taxon>Oculatellales</taxon>
        <taxon>Oculatellaceae</taxon>
        <taxon>Thermocoleostomius</taxon>
    </lineage>
</organism>